<dbReference type="InterPro" id="IPR001345">
    <property type="entry name" value="PG/BPGM_mutase_AS"/>
</dbReference>
<dbReference type="Pfam" id="PF00300">
    <property type="entry name" value="His_Phos_1"/>
    <property type="match status" value="1"/>
</dbReference>
<gene>
    <name evidence="1" type="ORF">PDE001_LOCUS9061</name>
</gene>
<dbReference type="PROSITE" id="PS00175">
    <property type="entry name" value="PG_MUTASE"/>
    <property type="match status" value="1"/>
</dbReference>
<dbReference type="GO" id="GO:0003824">
    <property type="term" value="F:catalytic activity"/>
    <property type="evidence" value="ECO:0007669"/>
    <property type="project" value="InterPro"/>
</dbReference>
<dbReference type="Gene3D" id="3.40.50.1240">
    <property type="entry name" value="Phosphoglycerate mutase-like"/>
    <property type="match status" value="1"/>
</dbReference>
<dbReference type="EMBL" id="CANTFM010001972">
    <property type="protein sequence ID" value="CAI5743874.1"/>
    <property type="molecule type" value="Genomic_DNA"/>
</dbReference>
<dbReference type="AlphaFoldDB" id="A0AAV0VAS0"/>
<name>A0AAV0VAS0_9STRA</name>
<keyword evidence="2" id="KW-1185">Reference proteome</keyword>
<evidence type="ECO:0000313" key="2">
    <source>
        <dbReference type="Proteomes" id="UP001162029"/>
    </source>
</evidence>
<dbReference type="InterPro" id="IPR029033">
    <property type="entry name" value="His_PPase_superfam"/>
</dbReference>
<dbReference type="CDD" id="cd07067">
    <property type="entry name" value="HP_PGM_like"/>
    <property type="match status" value="1"/>
</dbReference>
<dbReference type="Proteomes" id="UP001162029">
    <property type="component" value="Unassembled WGS sequence"/>
</dbReference>
<reference evidence="1" key="1">
    <citation type="submission" date="2022-12" db="EMBL/GenBank/DDBJ databases">
        <authorList>
            <person name="Webb A."/>
        </authorList>
    </citation>
    <scope>NUCLEOTIDE SEQUENCE</scope>
    <source>
        <strain evidence="1">Pd1</strain>
    </source>
</reference>
<sequence length="160" mass="18649">MSSYRQRSVTFQLQYDLINNRGLSIAQQLPPTMEGCSRLYLCRHGQTDFNRQRKLQGRGVDMHSSLTRAFQTANAVAQLHPKIQVESFSEIEEMNFGELEGHSMEMYEDQIHCMFKRWEKGEFNASWPREQHVIDFDHATQTYRAMALNNNNHLPSPPSV</sequence>
<dbReference type="SUPFAM" id="SSF53254">
    <property type="entry name" value="Phosphoglycerate mutase-like"/>
    <property type="match status" value="1"/>
</dbReference>
<protein>
    <submittedName>
        <fullName evidence="1">Uncharacterized protein</fullName>
    </submittedName>
</protein>
<accession>A0AAV0VAS0</accession>
<evidence type="ECO:0000313" key="1">
    <source>
        <dbReference type="EMBL" id="CAI5743874.1"/>
    </source>
</evidence>
<proteinExistence type="predicted"/>
<dbReference type="InterPro" id="IPR013078">
    <property type="entry name" value="His_Pase_superF_clade-1"/>
</dbReference>
<organism evidence="1 2">
    <name type="scientific">Peronospora destructor</name>
    <dbReference type="NCBI Taxonomy" id="86335"/>
    <lineage>
        <taxon>Eukaryota</taxon>
        <taxon>Sar</taxon>
        <taxon>Stramenopiles</taxon>
        <taxon>Oomycota</taxon>
        <taxon>Peronosporomycetes</taxon>
        <taxon>Peronosporales</taxon>
        <taxon>Peronosporaceae</taxon>
        <taxon>Peronospora</taxon>
    </lineage>
</organism>
<comment type="caution">
    <text evidence="1">The sequence shown here is derived from an EMBL/GenBank/DDBJ whole genome shotgun (WGS) entry which is preliminary data.</text>
</comment>